<reference evidence="2 3" key="1">
    <citation type="submission" date="2019-03" db="EMBL/GenBank/DDBJ databases">
        <title>First draft genome of Liparis tanakae, snailfish: a comprehensive survey of snailfish specific genes.</title>
        <authorList>
            <person name="Kim W."/>
            <person name="Song I."/>
            <person name="Jeong J.-H."/>
            <person name="Kim D."/>
            <person name="Kim S."/>
            <person name="Ryu S."/>
            <person name="Song J.Y."/>
            <person name="Lee S.K."/>
        </authorList>
    </citation>
    <scope>NUCLEOTIDE SEQUENCE [LARGE SCALE GENOMIC DNA]</scope>
    <source>
        <tissue evidence="2">Muscle</tissue>
    </source>
</reference>
<dbReference type="EMBL" id="SRLO01000069">
    <property type="protein sequence ID" value="TNN78944.1"/>
    <property type="molecule type" value="Genomic_DNA"/>
</dbReference>
<name>A0A4Z2IN89_9TELE</name>
<evidence type="ECO:0000256" key="1">
    <source>
        <dbReference type="SAM" id="MobiDB-lite"/>
    </source>
</evidence>
<sequence length="87" mass="9714">MKDTRDGTTAAPHLPSSAERVSDFSLTNSLATSSLERCERMRMAVRPVSSMWMRWPSGHQHAQLPFPPMSRSCITATPTTRSARPKQ</sequence>
<evidence type="ECO:0000313" key="3">
    <source>
        <dbReference type="Proteomes" id="UP000314294"/>
    </source>
</evidence>
<dbReference type="OrthoDB" id="10600622at2759"/>
<feature type="compositionally biased region" description="Polar residues" evidence="1">
    <location>
        <begin position="72"/>
        <end position="87"/>
    </location>
</feature>
<feature type="region of interest" description="Disordered" evidence="1">
    <location>
        <begin position="1"/>
        <end position="22"/>
    </location>
</feature>
<protein>
    <submittedName>
        <fullName evidence="2">Uncharacterized protein</fullName>
    </submittedName>
</protein>
<accession>A0A4Z2IN89</accession>
<feature type="region of interest" description="Disordered" evidence="1">
    <location>
        <begin position="59"/>
        <end position="87"/>
    </location>
</feature>
<comment type="caution">
    <text evidence="2">The sequence shown here is derived from an EMBL/GenBank/DDBJ whole genome shotgun (WGS) entry which is preliminary data.</text>
</comment>
<organism evidence="2 3">
    <name type="scientific">Liparis tanakae</name>
    <name type="common">Tanaka's snailfish</name>
    <dbReference type="NCBI Taxonomy" id="230148"/>
    <lineage>
        <taxon>Eukaryota</taxon>
        <taxon>Metazoa</taxon>
        <taxon>Chordata</taxon>
        <taxon>Craniata</taxon>
        <taxon>Vertebrata</taxon>
        <taxon>Euteleostomi</taxon>
        <taxon>Actinopterygii</taxon>
        <taxon>Neopterygii</taxon>
        <taxon>Teleostei</taxon>
        <taxon>Neoteleostei</taxon>
        <taxon>Acanthomorphata</taxon>
        <taxon>Eupercaria</taxon>
        <taxon>Perciformes</taxon>
        <taxon>Cottioidei</taxon>
        <taxon>Cottales</taxon>
        <taxon>Liparidae</taxon>
        <taxon>Liparis</taxon>
    </lineage>
</organism>
<gene>
    <name evidence="2" type="ORF">EYF80_010870</name>
</gene>
<dbReference type="Proteomes" id="UP000314294">
    <property type="component" value="Unassembled WGS sequence"/>
</dbReference>
<keyword evidence="3" id="KW-1185">Reference proteome</keyword>
<evidence type="ECO:0000313" key="2">
    <source>
        <dbReference type="EMBL" id="TNN78944.1"/>
    </source>
</evidence>
<dbReference type="AlphaFoldDB" id="A0A4Z2IN89"/>
<proteinExistence type="predicted"/>